<reference evidence="1" key="1">
    <citation type="submission" date="2022-12" db="EMBL/GenBank/DDBJ databases">
        <title>Genome Sequence of Lasiodiplodia mahajangana.</title>
        <authorList>
            <person name="Buettner E."/>
        </authorList>
    </citation>
    <scope>NUCLEOTIDE SEQUENCE</scope>
    <source>
        <strain evidence="1">VT137</strain>
    </source>
</reference>
<gene>
    <name evidence="1" type="ORF">O1611_g10123</name>
</gene>
<keyword evidence="2" id="KW-1185">Reference proteome</keyword>
<evidence type="ECO:0000313" key="2">
    <source>
        <dbReference type="Proteomes" id="UP001153332"/>
    </source>
</evidence>
<organism evidence="1 2">
    <name type="scientific">Lasiodiplodia mahajangana</name>
    <dbReference type="NCBI Taxonomy" id="1108764"/>
    <lineage>
        <taxon>Eukaryota</taxon>
        <taxon>Fungi</taxon>
        <taxon>Dikarya</taxon>
        <taxon>Ascomycota</taxon>
        <taxon>Pezizomycotina</taxon>
        <taxon>Dothideomycetes</taxon>
        <taxon>Dothideomycetes incertae sedis</taxon>
        <taxon>Botryosphaeriales</taxon>
        <taxon>Botryosphaeriaceae</taxon>
        <taxon>Lasiodiplodia</taxon>
    </lineage>
</organism>
<accession>A0ACC2J1N8</accession>
<sequence length="410" mass="45457">MLYNSGALRHAGNVDHGDTVTDFLPMERQRGITIQSAAITFNWPKRGDHDSNTQPHVINLIDTPGHVDFRFEVERCMPILDGAVCVIDGVEGVEAHTERVWASAQEFKIPRFIFVNKLDREGASYKKSIQDIGLKLNGMPLVCQIPLWENDTLKGVVDVITGRVVSSAGTTDSPELLSDIPVDKATKDEIERARERLIELLCEKDDELLELWTVHGKDLPSEPIKKSIRGVLRNGNGALIPVFAGSSLKNIGVVPLLNAVNDYLPSPLDRPELEVKNGEKTELLSQVLQHSHTSKKHHKESHVEALASVFKVVNDARRGMLTWIRVNHGSLKKNTPLWNTHLQAFERPLNIMQISASQNVEVPYLATGQIGALTGLKTARTGDTLIVMSSNKAPPPEFSHLQGPRLLRSH</sequence>
<name>A0ACC2J1N8_9PEZI</name>
<dbReference type="EMBL" id="JAPUUL010003838">
    <property type="protein sequence ID" value="KAJ8121364.1"/>
    <property type="molecule type" value="Genomic_DNA"/>
</dbReference>
<comment type="caution">
    <text evidence="1">The sequence shown here is derived from an EMBL/GenBank/DDBJ whole genome shotgun (WGS) entry which is preliminary data.</text>
</comment>
<dbReference type="Proteomes" id="UP001153332">
    <property type="component" value="Unassembled WGS sequence"/>
</dbReference>
<evidence type="ECO:0000313" key="1">
    <source>
        <dbReference type="EMBL" id="KAJ8121364.1"/>
    </source>
</evidence>
<proteinExistence type="predicted"/>
<protein>
    <submittedName>
        <fullName evidence="1">Uncharacterized protein</fullName>
    </submittedName>
</protein>